<evidence type="ECO:0000256" key="1">
    <source>
        <dbReference type="SAM" id="MobiDB-lite"/>
    </source>
</evidence>
<reference evidence="2" key="1">
    <citation type="submission" date="2021-06" db="EMBL/GenBank/DDBJ databases">
        <authorList>
            <person name="Nardi T."/>
            <person name="Nardi T."/>
        </authorList>
    </citation>
    <scope>NUCLEOTIDE SEQUENCE</scope>
</reference>
<protein>
    <submittedName>
        <fullName evidence="2">Uncharacterized protein</fullName>
    </submittedName>
</protein>
<feature type="region of interest" description="Disordered" evidence="1">
    <location>
        <begin position="19"/>
        <end position="40"/>
    </location>
</feature>
<proteinExistence type="predicted"/>
<gene>
    <name evidence="2" type="ORF">MHYMCMPASI_00540</name>
</gene>
<comment type="caution">
    <text evidence="2">The sequence shown here is derived from an EMBL/GenBank/DDBJ whole genome shotgun (WGS) entry which is preliminary data.</text>
</comment>
<sequence>MTDTSQYIDQLMQDSIENANVPPLEDSSVVEAVVDDSNIT</sequence>
<name>A0A8S4C0Y8_9ACAR</name>
<keyword evidence="3" id="KW-1185">Reference proteome</keyword>
<organism evidence="2 3">
    <name type="scientific">Hyalomma marginatum</name>
    <dbReference type="NCBI Taxonomy" id="34627"/>
    <lineage>
        <taxon>Eukaryota</taxon>
        <taxon>Metazoa</taxon>
        <taxon>Ecdysozoa</taxon>
        <taxon>Arthropoda</taxon>
        <taxon>Chelicerata</taxon>
        <taxon>Arachnida</taxon>
        <taxon>Acari</taxon>
        <taxon>Parasitiformes</taxon>
        <taxon>Ixodida</taxon>
        <taxon>Ixodoidea</taxon>
        <taxon>Ixodidae</taxon>
        <taxon>Hyalomminae</taxon>
        <taxon>Hyalomma</taxon>
    </lineage>
</organism>
<dbReference type="Proteomes" id="UP000837675">
    <property type="component" value="Unassembled WGS sequence"/>
</dbReference>
<feature type="compositionally biased region" description="Low complexity" evidence="1">
    <location>
        <begin position="25"/>
        <end position="40"/>
    </location>
</feature>
<dbReference type="AlphaFoldDB" id="A0A8S4C0Y8"/>
<evidence type="ECO:0000313" key="3">
    <source>
        <dbReference type="Proteomes" id="UP000837675"/>
    </source>
</evidence>
<evidence type="ECO:0000313" key="2">
    <source>
        <dbReference type="EMBL" id="CAG7592248.1"/>
    </source>
</evidence>
<accession>A0A8S4C0Y8</accession>
<dbReference type="EMBL" id="CAJVAF010000248">
    <property type="protein sequence ID" value="CAG7592248.1"/>
    <property type="molecule type" value="Genomic_DNA"/>
</dbReference>